<feature type="compositionally biased region" description="Basic and acidic residues" evidence="1">
    <location>
        <begin position="31"/>
        <end position="40"/>
    </location>
</feature>
<dbReference type="PANTHER" id="PTHR28079">
    <property type="entry name" value="RNA POLYMERASE I-SPECIFIC TRANSCRIPTION INITIATION FACTOR RRN5"/>
    <property type="match status" value="1"/>
</dbReference>
<reference evidence="2 3" key="1">
    <citation type="submission" date="2024-01" db="EMBL/GenBank/DDBJ databases">
        <authorList>
            <person name="Allen C."/>
            <person name="Tagirdzhanova G."/>
        </authorList>
    </citation>
    <scope>NUCLEOTIDE SEQUENCE [LARGE SCALE GENOMIC DNA]</scope>
    <source>
        <strain evidence="2 3">CBS 119000</strain>
    </source>
</reference>
<evidence type="ECO:0000256" key="1">
    <source>
        <dbReference type="SAM" id="MobiDB-lite"/>
    </source>
</evidence>
<keyword evidence="3" id="KW-1185">Reference proteome</keyword>
<feature type="compositionally biased region" description="Polar residues" evidence="1">
    <location>
        <begin position="165"/>
        <end position="179"/>
    </location>
</feature>
<feature type="compositionally biased region" description="Acidic residues" evidence="1">
    <location>
        <begin position="540"/>
        <end position="554"/>
    </location>
</feature>
<feature type="region of interest" description="Disordered" evidence="1">
    <location>
        <begin position="1"/>
        <end position="42"/>
    </location>
</feature>
<feature type="region of interest" description="Disordered" evidence="1">
    <location>
        <begin position="55"/>
        <end position="81"/>
    </location>
</feature>
<evidence type="ECO:0000313" key="3">
    <source>
        <dbReference type="Proteomes" id="UP001642502"/>
    </source>
</evidence>
<evidence type="ECO:0000313" key="2">
    <source>
        <dbReference type="EMBL" id="CAK7263643.1"/>
    </source>
</evidence>
<dbReference type="InterPro" id="IPR039601">
    <property type="entry name" value="Rrn5"/>
</dbReference>
<feature type="region of interest" description="Disordered" evidence="1">
    <location>
        <begin position="516"/>
        <end position="554"/>
    </location>
</feature>
<proteinExistence type="predicted"/>
<feature type="compositionally biased region" description="Low complexity" evidence="1">
    <location>
        <begin position="1"/>
        <end position="15"/>
    </location>
</feature>
<gene>
    <name evidence="2" type="ORF">SEPCBS119000_000586</name>
</gene>
<dbReference type="InterPro" id="IPR001005">
    <property type="entry name" value="SANT/Myb"/>
</dbReference>
<dbReference type="Proteomes" id="UP001642502">
    <property type="component" value="Unassembled WGS sequence"/>
</dbReference>
<dbReference type="CDD" id="cd00167">
    <property type="entry name" value="SANT"/>
    <property type="match status" value="1"/>
</dbReference>
<dbReference type="EMBL" id="CAWUON010000004">
    <property type="protein sequence ID" value="CAK7263643.1"/>
    <property type="molecule type" value="Genomic_DNA"/>
</dbReference>
<feature type="region of interest" description="Disordered" evidence="1">
    <location>
        <begin position="593"/>
        <end position="620"/>
    </location>
</feature>
<name>A0ABP0D5Z9_9PEZI</name>
<feature type="compositionally biased region" description="Basic and acidic residues" evidence="1">
    <location>
        <begin position="527"/>
        <end position="539"/>
    </location>
</feature>
<feature type="compositionally biased region" description="Acidic residues" evidence="1">
    <location>
        <begin position="135"/>
        <end position="150"/>
    </location>
</feature>
<feature type="compositionally biased region" description="Low complexity" evidence="1">
    <location>
        <begin position="96"/>
        <end position="112"/>
    </location>
</feature>
<feature type="region of interest" description="Disordered" evidence="1">
    <location>
        <begin position="94"/>
        <end position="187"/>
    </location>
</feature>
<dbReference type="InterPro" id="IPR009057">
    <property type="entry name" value="Homeodomain-like_sf"/>
</dbReference>
<dbReference type="PANTHER" id="PTHR28079:SF1">
    <property type="entry name" value="RNA POLYMERASE I-SPECIFIC TRANSCRIPTION INITIATION FACTOR RRN5"/>
    <property type="match status" value="1"/>
</dbReference>
<accession>A0ABP0D5Z9</accession>
<feature type="compositionally biased region" description="Acidic residues" evidence="1">
    <location>
        <begin position="593"/>
        <end position="603"/>
    </location>
</feature>
<protein>
    <recommendedName>
        <fullName evidence="4">Myb-like domain-containing protein</fullName>
    </recommendedName>
</protein>
<feature type="compositionally biased region" description="Polar residues" evidence="1">
    <location>
        <begin position="17"/>
        <end position="28"/>
    </location>
</feature>
<sequence length="747" mass="83122">MTSPVLSSPSQQLLSFNRATSRRQSTPITDGDSRARDEQHALPVILQQRLIRVGASLSSESDEGQDIDPTDTVDQDDIGGWTYDIDTVGGRREFASDSSNYVPSSSSSSSGSDVPERNEEIRSSMTKISYGDHEGEADDQSSSSSEEDGEIAAGYRAGLKRPHQHTISDTSTDAESSPQPDRRKRLRSSINMSFVELLADDMEDARRQYTPHSWRELETTQVGLSVWTAEEKEMLYEAVSRLGRDDIPRITARLLGSKSEIEVRHYLDLLQRDAERRRNELRAPLYKPLLSSFPAAAEISEACCDALEESADWIAQREDDEEDRNEGRKWGQHWLLTGDNCSTLSRAALKIAGMPTEDDASNHLPVTEDGQQPDRTAEIGAQLRPLAVPPLALFHVRNMILLSERVFMNGVDEDAHYLGLGNALPAAHMSALHDLYELVYSLTQRVVATAIYSCQARRRPGTRTAPAKTMTVRKRDVYAAVASLGLQKNSHEFWARCPRRLGLKVARSAIPFAGMESTSRPEISGETAERQESCRRIDSDSSDQLDTNDEGGDDIISYDEAEQALSLRSAQTVAGQRPKPVPEAVDWHYESAYIDDGDSDSDAVSDTVSDNGSERSDVTADLSEQRIRDEANEVICYSATGYPQAAWARNSLENRIRLELREEEYASAVDDRASRQDELYLWAVIGQEPPPDLTVAASFDDMTAAPYVEGFSTAARRYPVEEVIETGRNWREKLHYEAEWEAAAAQT</sequence>
<evidence type="ECO:0008006" key="4">
    <source>
        <dbReference type="Google" id="ProtNLM"/>
    </source>
</evidence>
<comment type="caution">
    <text evidence="2">The sequence shown here is derived from an EMBL/GenBank/DDBJ whole genome shotgun (WGS) entry which is preliminary data.</text>
</comment>
<dbReference type="SUPFAM" id="SSF46689">
    <property type="entry name" value="Homeodomain-like"/>
    <property type="match status" value="1"/>
</dbReference>
<feature type="compositionally biased region" description="Acidic residues" evidence="1">
    <location>
        <begin position="60"/>
        <end position="77"/>
    </location>
</feature>
<organism evidence="2 3">
    <name type="scientific">Sporothrix epigloea</name>
    <dbReference type="NCBI Taxonomy" id="1892477"/>
    <lineage>
        <taxon>Eukaryota</taxon>
        <taxon>Fungi</taxon>
        <taxon>Dikarya</taxon>
        <taxon>Ascomycota</taxon>
        <taxon>Pezizomycotina</taxon>
        <taxon>Sordariomycetes</taxon>
        <taxon>Sordariomycetidae</taxon>
        <taxon>Ophiostomatales</taxon>
        <taxon>Ophiostomataceae</taxon>
        <taxon>Sporothrix</taxon>
    </lineage>
</organism>